<protein>
    <submittedName>
        <fullName evidence="2">Uncharacterized protein</fullName>
    </submittedName>
</protein>
<comment type="caution">
    <text evidence="2">The sequence shown here is derived from an EMBL/GenBank/DDBJ whole genome shotgun (WGS) entry which is preliminary data.</text>
</comment>
<dbReference type="Proteomes" id="UP000799777">
    <property type="component" value="Unassembled WGS sequence"/>
</dbReference>
<proteinExistence type="predicted"/>
<keyword evidence="1" id="KW-0812">Transmembrane</keyword>
<dbReference type="EMBL" id="ML978221">
    <property type="protein sequence ID" value="KAF2027809.1"/>
    <property type="molecule type" value="Genomic_DNA"/>
</dbReference>
<feature type="transmembrane region" description="Helical" evidence="1">
    <location>
        <begin position="347"/>
        <end position="367"/>
    </location>
</feature>
<gene>
    <name evidence="2" type="ORF">EK21DRAFT_102269</name>
</gene>
<dbReference type="PANTHER" id="PTHR35394">
    <property type="entry name" value="DUF3176 DOMAIN-CONTAINING PROTEIN"/>
    <property type="match status" value="1"/>
</dbReference>
<keyword evidence="1" id="KW-1133">Transmembrane helix</keyword>
<keyword evidence="1" id="KW-0472">Membrane</keyword>
<dbReference type="PANTHER" id="PTHR35394:SF5">
    <property type="entry name" value="DUF3176 DOMAIN-CONTAINING PROTEIN"/>
    <property type="match status" value="1"/>
</dbReference>
<name>A0A9P4LLB0_9PLEO</name>
<evidence type="ECO:0000313" key="3">
    <source>
        <dbReference type="Proteomes" id="UP000799777"/>
    </source>
</evidence>
<reference evidence="2" key="1">
    <citation type="journal article" date="2020" name="Stud. Mycol.">
        <title>101 Dothideomycetes genomes: a test case for predicting lifestyles and emergence of pathogens.</title>
        <authorList>
            <person name="Haridas S."/>
            <person name="Albert R."/>
            <person name="Binder M."/>
            <person name="Bloem J."/>
            <person name="Labutti K."/>
            <person name="Salamov A."/>
            <person name="Andreopoulos B."/>
            <person name="Baker S."/>
            <person name="Barry K."/>
            <person name="Bills G."/>
            <person name="Bluhm B."/>
            <person name="Cannon C."/>
            <person name="Castanera R."/>
            <person name="Culley D."/>
            <person name="Daum C."/>
            <person name="Ezra D."/>
            <person name="Gonzalez J."/>
            <person name="Henrissat B."/>
            <person name="Kuo A."/>
            <person name="Liang C."/>
            <person name="Lipzen A."/>
            <person name="Lutzoni F."/>
            <person name="Magnuson J."/>
            <person name="Mondo S."/>
            <person name="Nolan M."/>
            <person name="Ohm R."/>
            <person name="Pangilinan J."/>
            <person name="Park H.-J."/>
            <person name="Ramirez L."/>
            <person name="Alfaro M."/>
            <person name="Sun H."/>
            <person name="Tritt A."/>
            <person name="Yoshinaga Y."/>
            <person name="Zwiers L.-H."/>
            <person name="Turgeon B."/>
            <person name="Goodwin S."/>
            <person name="Spatafora J."/>
            <person name="Crous P."/>
            <person name="Grigoriev I."/>
        </authorList>
    </citation>
    <scope>NUCLEOTIDE SEQUENCE</scope>
    <source>
        <strain evidence="2">CBS 110217</strain>
    </source>
</reference>
<keyword evidence="3" id="KW-1185">Reference proteome</keyword>
<dbReference type="AlphaFoldDB" id="A0A9P4LLB0"/>
<evidence type="ECO:0000256" key="1">
    <source>
        <dbReference type="SAM" id="Phobius"/>
    </source>
</evidence>
<sequence>MLLAFAPFAQQSNTIQLKVVNSTTPSSSISINRAVTWMNYAWNSTYFDKAGTDEFGDSTAFSSLLSGVLNRNNSISDIVGTCQAESCTGDDYTTLAVCESVEDISSQGVSYNRSNSTSPSTGVRLAGAGWQPPSLGYDDEDTFWMYAPQTFTDGTQATSSPVQNGTLPPVSEIYLAYLPPCDDRNEDRNLATLSICIQGLRSSFNNTMRTEIVETRHDLKWNDHYEHCLTEPYKGDNFCIGAPDIAQWNMMLERTFKDSAYLNAGGDNYFKGQWALLIVNDVVGPTPAFCNPNMGLGYGFEGFTRRANNVAISISNAMRTGSPYSPPVYLNGTAWSSEQYIAVELNWLLYPCIISSAITVFVFATVVKSRDEKMPLWKSSPLVLLHAAEQQNTTTTLKGAEKDAKKQQIQLQYNGEHWYLEDVS</sequence>
<accession>A0A9P4LLB0</accession>
<dbReference type="OrthoDB" id="5242705at2759"/>
<evidence type="ECO:0000313" key="2">
    <source>
        <dbReference type="EMBL" id="KAF2027809.1"/>
    </source>
</evidence>
<organism evidence="2 3">
    <name type="scientific">Setomelanomma holmii</name>
    <dbReference type="NCBI Taxonomy" id="210430"/>
    <lineage>
        <taxon>Eukaryota</taxon>
        <taxon>Fungi</taxon>
        <taxon>Dikarya</taxon>
        <taxon>Ascomycota</taxon>
        <taxon>Pezizomycotina</taxon>
        <taxon>Dothideomycetes</taxon>
        <taxon>Pleosporomycetidae</taxon>
        <taxon>Pleosporales</taxon>
        <taxon>Pleosporineae</taxon>
        <taxon>Phaeosphaeriaceae</taxon>
        <taxon>Setomelanomma</taxon>
    </lineage>
</organism>